<feature type="transmembrane region" description="Helical" evidence="2">
    <location>
        <begin position="885"/>
        <end position="910"/>
    </location>
</feature>
<sequence length="1086" mass="120169">MSSKEGAVIITSTPSDSAGLIGHVFCPDPSDPDALSLIAYLEDTGCVVTHTAIDATLTQDAAIAQFSVANNGATVEYLVDLLQSSPVIFREGRLSLLHRQFQQEEYDHPSQSSFSDAVGNTLSRNPISYPPTWLLSRADASPPPHSTQPPSRLGVDPPDDGFVPQHSVLSPARSFWSAHSSGHTSVASSSAARIQLEPPSQGGSLLPSSPLPSNHLQRHHLARSFPVDTQLDGPALEDTTNALLQSPSYQLSLYNDIQACKYEHPKLSDLSYYSSWSLSTLFFLRSYFNVLSGQPLVTTVDNASQSRQLEFKVHTCLVDGSEAQLLFANKGDLYGGKGFEMVAASNNHFSPCDDMVTFEILHDLPNNRQVMFFVIGLRAEYEPLIDRFRFGELSFDSMTMSKVFELVQKFDRAPRSTDTPIARSTAAAAPAAAAASTTPSSDQASSKFKTLWEWIGALKQEEVLAFFLKKSNCVYMQRRCHNITNCQLLKKANLTVAREGKLPCHPLWTMGGGYSTPEEFNDFAWDGDEAVRAPSAPSAFYASVAAKHNNSISLLLEGSISDATSADIMTSTQSSALSVADYGATDHMFPDKKAVVSSVMLTWGIWTTLNLGSLLATFDANSLLPSLPHVIPPETQPPPDPMPRSLSDMAPDEIQQRIPLIDKPVSASSNGLVESHWKVMVHMSCAYLTEKQMPRRFWFHSISHAARMMNMSPGKFHGELASPFILVNEEEADQRTWIPIFSAHTMDGIVIGRLTTSNAIRVYNPRNKQYYEPESYRIDPFRLPASVYPTITYNGGLFYYLYRDTTPSIDKPYPPGTRVEHLDPHTNILKSGTVMDIPLLSSPAQMSLSADPSLADESSSLRPPFPQLNSKITYKHEINKTKDTWATLLIQLLITSVLSIFIVLLPITILQSYYEEKDSIEIMGTFQLTIAKYRALREKGAPKAIPTVCVLPIKKDENLMPLRAKSRIDVLGNLEDRSWSKSRCYAPVKNGTLSVWLLMGVVEWFSGTHFSWSITPSVVKVHMNQDGFAANLAERFQVDNNPNISKLITIPPLLCTGLAFLLMRPQTPPMTRTQLPNNDKDVRRHL</sequence>
<dbReference type="Proteomes" id="UP000001449">
    <property type="component" value="Chromosome 17"/>
</dbReference>
<feature type="region of interest" description="Disordered" evidence="1">
    <location>
        <begin position="133"/>
        <end position="164"/>
    </location>
</feature>
<evidence type="ECO:0000256" key="2">
    <source>
        <dbReference type="SAM" id="Phobius"/>
    </source>
</evidence>
<reference evidence="3 4" key="1">
    <citation type="journal article" date="2004" name="Science">
        <title>The genome of the diatom Thalassiosira pseudonana: ecology, evolution, and metabolism.</title>
        <authorList>
            <person name="Armbrust E.V."/>
            <person name="Berges J.A."/>
            <person name="Bowler C."/>
            <person name="Green B.R."/>
            <person name="Martinez D."/>
            <person name="Putnam N.H."/>
            <person name="Zhou S."/>
            <person name="Allen A.E."/>
            <person name="Apt K.E."/>
            <person name="Bechner M."/>
            <person name="Brzezinski M.A."/>
            <person name="Chaal B.K."/>
            <person name="Chiovitti A."/>
            <person name="Davis A.K."/>
            <person name="Demarest M.S."/>
            <person name="Detter J.C."/>
            <person name="Glavina T."/>
            <person name="Goodstein D."/>
            <person name="Hadi M.Z."/>
            <person name="Hellsten U."/>
            <person name="Hildebrand M."/>
            <person name="Jenkins B.D."/>
            <person name="Jurka J."/>
            <person name="Kapitonov V.V."/>
            <person name="Kroger N."/>
            <person name="Lau W.W."/>
            <person name="Lane T.W."/>
            <person name="Larimer F.W."/>
            <person name="Lippmeier J.C."/>
            <person name="Lucas S."/>
            <person name="Medina M."/>
            <person name="Montsant A."/>
            <person name="Obornik M."/>
            <person name="Parker M.S."/>
            <person name="Palenik B."/>
            <person name="Pazour G.J."/>
            <person name="Richardson P.M."/>
            <person name="Rynearson T.A."/>
            <person name="Saito M.A."/>
            <person name="Schwartz D.C."/>
            <person name="Thamatrakoln K."/>
            <person name="Valentin K."/>
            <person name="Vardi A."/>
            <person name="Wilkerson F.P."/>
            <person name="Rokhsar D.S."/>
        </authorList>
    </citation>
    <scope>NUCLEOTIDE SEQUENCE [LARGE SCALE GENOMIC DNA]</scope>
    <source>
        <strain evidence="3 4">CCMP1335</strain>
    </source>
</reference>
<dbReference type="AlphaFoldDB" id="B8CDY5"/>
<evidence type="ECO:0000313" key="4">
    <source>
        <dbReference type="Proteomes" id="UP000001449"/>
    </source>
</evidence>
<dbReference type="PaxDb" id="35128-Thaps10585"/>
<name>B8CDY5_THAPS</name>
<proteinExistence type="predicted"/>
<dbReference type="InParanoid" id="B8CDY5"/>
<evidence type="ECO:0000256" key="1">
    <source>
        <dbReference type="SAM" id="MobiDB-lite"/>
    </source>
</evidence>
<dbReference type="HOGENOM" id="CLU_285382_0_0_1"/>
<keyword evidence="2" id="KW-0812">Transmembrane</keyword>
<organism evidence="3 4">
    <name type="scientific">Thalassiosira pseudonana</name>
    <name type="common">Marine diatom</name>
    <name type="synonym">Cyclotella nana</name>
    <dbReference type="NCBI Taxonomy" id="35128"/>
    <lineage>
        <taxon>Eukaryota</taxon>
        <taxon>Sar</taxon>
        <taxon>Stramenopiles</taxon>
        <taxon>Ochrophyta</taxon>
        <taxon>Bacillariophyta</taxon>
        <taxon>Coscinodiscophyceae</taxon>
        <taxon>Thalassiosirophycidae</taxon>
        <taxon>Thalassiosirales</taxon>
        <taxon>Thalassiosiraceae</taxon>
        <taxon>Thalassiosira</taxon>
    </lineage>
</organism>
<dbReference type="EMBL" id="CM000651">
    <property type="protein sequence ID" value="EED88286.1"/>
    <property type="molecule type" value="Genomic_DNA"/>
</dbReference>
<keyword evidence="2" id="KW-1133">Transmembrane helix</keyword>
<dbReference type="KEGG" id="tps:THAPSDRAFT_10585"/>
<keyword evidence="2" id="KW-0472">Membrane</keyword>
<keyword evidence="4" id="KW-1185">Reference proteome</keyword>
<dbReference type="GeneID" id="7444179"/>
<gene>
    <name evidence="3" type="ORF">THAPSDRAFT_10585</name>
</gene>
<reference evidence="3 4" key="2">
    <citation type="journal article" date="2008" name="Nature">
        <title>The Phaeodactylum genome reveals the evolutionary history of diatom genomes.</title>
        <authorList>
            <person name="Bowler C."/>
            <person name="Allen A.E."/>
            <person name="Badger J.H."/>
            <person name="Grimwood J."/>
            <person name="Jabbari K."/>
            <person name="Kuo A."/>
            <person name="Maheswari U."/>
            <person name="Martens C."/>
            <person name="Maumus F."/>
            <person name="Otillar R.P."/>
            <person name="Rayko E."/>
            <person name="Salamov A."/>
            <person name="Vandepoele K."/>
            <person name="Beszteri B."/>
            <person name="Gruber A."/>
            <person name="Heijde M."/>
            <person name="Katinka M."/>
            <person name="Mock T."/>
            <person name="Valentin K."/>
            <person name="Verret F."/>
            <person name="Berges J.A."/>
            <person name="Brownlee C."/>
            <person name="Cadoret J.P."/>
            <person name="Chiovitti A."/>
            <person name="Choi C.J."/>
            <person name="Coesel S."/>
            <person name="De Martino A."/>
            <person name="Detter J.C."/>
            <person name="Durkin C."/>
            <person name="Falciatore A."/>
            <person name="Fournet J."/>
            <person name="Haruta M."/>
            <person name="Huysman M.J."/>
            <person name="Jenkins B.D."/>
            <person name="Jiroutova K."/>
            <person name="Jorgensen R.E."/>
            <person name="Joubert Y."/>
            <person name="Kaplan A."/>
            <person name="Kroger N."/>
            <person name="Kroth P.G."/>
            <person name="La Roche J."/>
            <person name="Lindquist E."/>
            <person name="Lommer M."/>
            <person name="Martin-Jezequel V."/>
            <person name="Lopez P.J."/>
            <person name="Lucas S."/>
            <person name="Mangogna M."/>
            <person name="McGinnis K."/>
            <person name="Medlin L.K."/>
            <person name="Montsant A."/>
            <person name="Oudot-Le Secq M.P."/>
            <person name="Napoli C."/>
            <person name="Obornik M."/>
            <person name="Parker M.S."/>
            <person name="Petit J.L."/>
            <person name="Porcel B.M."/>
            <person name="Poulsen N."/>
            <person name="Robison M."/>
            <person name="Rychlewski L."/>
            <person name="Rynearson T.A."/>
            <person name="Schmutz J."/>
            <person name="Shapiro H."/>
            <person name="Siaut M."/>
            <person name="Stanley M."/>
            <person name="Sussman M.R."/>
            <person name="Taylor A.R."/>
            <person name="Vardi A."/>
            <person name="von Dassow P."/>
            <person name="Vyverman W."/>
            <person name="Willis A."/>
            <person name="Wyrwicz L.S."/>
            <person name="Rokhsar D.S."/>
            <person name="Weissenbach J."/>
            <person name="Armbrust E.V."/>
            <person name="Green B.R."/>
            <person name="Van de Peer Y."/>
            <person name="Grigoriev I.V."/>
        </authorList>
    </citation>
    <scope>NUCLEOTIDE SEQUENCE [LARGE SCALE GENOMIC DNA]</scope>
    <source>
        <strain evidence="3 4">CCMP1335</strain>
    </source>
</reference>
<evidence type="ECO:0000313" key="3">
    <source>
        <dbReference type="EMBL" id="EED88286.1"/>
    </source>
</evidence>
<protein>
    <submittedName>
        <fullName evidence="3">Uncharacterized protein</fullName>
    </submittedName>
</protein>
<dbReference type="RefSeq" id="XP_002294452.1">
    <property type="nucleotide sequence ID" value="XM_002294416.1"/>
</dbReference>
<accession>B8CDY5</accession>